<feature type="region of interest" description="Disordered" evidence="1">
    <location>
        <begin position="1"/>
        <end position="29"/>
    </location>
</feature>
<dbReference type="Proteomes" id="UP000887565">
    <property type="component" value="Unplaced"/>
</dbReference>
<evidence type="ECO:0000256" key="1">
    <source>
        <dbReference type="SAM" id="MobiDB-lite"/>
    </source>
</evidence>
<sequence length="59" mass="6622">MNLGAHKIASVNTDPPTRRNQQVVQGAAHDKQYENKAIIDNDTRINNWPTAFFSVDAQN</sequence>
<name>A0A915I0M1_ROMCU</name>
<accession>A0A915I0M1</accession>
<organism evidence="2 3">
    <name type="scientific">Romanomermis culicivorax</name>
    <name type="common">Nematode worm</name>
    <dbReference type="NCBI Taxonomy" id="13658"/>
    <lineage>
        <taxon>Eukaryota</taxon>
        <taxon>Metazoa</taxon>
        <taxon>Ecdysozoa</taxon>
        <taxon>Nematoda</taxon>
        <taxon>Enoplea</taxon>
        <taxon>Dorylaimia</taxon>
        <taxon>Mermithida</taxon>
        <taxon>Mermithoidea</taxon>
        <taxon>Mermithidae</taxon>
        <taxon>Romanomermis</taxon>
    </lineage>
</organism>
<protein>
    <submittedName>
        <fullName evidence="3">Uncharacterized protein</fullName>
    </submittedName>
</protein>
<feature type="compositionally biased region" description="Polar residues" evidence="1">
    <location>
        <begin position="10"/>
        <end position="24"/>
    </location>
</feature>
<proteinExistence type="predicted"/>
<keyword evidence="2" id="KW-1185">Reference proteome</keyword>
<dbReference type="AlphaFoldDB" id="A0A915I0M1"/>
<dbReference type="WBParaSite" id="nRc.2.0.1.t07662-RA">
    <property type="protein sequence ID" value="nRc.2.0.1.t07662-RA"/>
    <property type="gene ID" value="nRc.2.0.1.g07662"/>
</dbReference>
<evidence type="ECO:0000313" key="2">
    <source>
        <dbReference type="Proteomes" id="UP000887565"/>
    </source>
</evidence>
<evidence type="ECO:0000313" key="3">
    <source>
        <dbReference type="WBParaSite" id="nRc.2.0.1.t07662-RA"/>
    </source>
</evidence>
<reference evidence="3" key="1">
    <citation type="submission" date="2022-11" db="UniProtKB">
        <authorList>
            <consortium name="WormBaseParasite"/>
        </authorList>
    </citation>
    <scope>IDENTIFICATION</scope>
</reference>